<dbReference type="EMBL" id="LAZR01010003">
    <property type="protein sequence ID" value="KKM69366.1"/>
    <property type="molecule type" value="Genomic_DNA"/>
</dbReference>
<sequence>MAVDLETTYVALLLECGPPRILTGYAPPAATVGDAANARDWYTSNNIGGSHGMSFHAWWSGYKGWFIENSHEQRG</sequence>
<proteinExistence type="predicted"/>
<organism evidence="1">
    <name type="scientific">marine sediment metagenome</name>
    <dbReference type="NCBI Taxonomy" id="412755"/>
    <lineage>
        <taxon>unclassified sequences</taxon>
        <taxon>metagenomes</taxon>
        <taxon>ecological metagenomes</taxon>
    </lineage>
</organism>
<name>A0A0F9K433_9ZZZZ</name>
<evidence type="ECO:0000313" key="1">
    <source>
        <dbReference type="EMBL" id="KKM69366.1"/>
    </source>
</evidence>
<reference evidence="1" key="1">
    <citation type="journal article" date="2015" name="Nature">
        <title>Complex archaea that bridge the gap between prokaryotes and eukaryotes.</title>
        <authorList>
            <person name="Spang A."/>
            <person name="Saw J.H."/>
            <person name="Jorgensen S.L."/>
            <person name="Zaremba-Niedzwiedzka K."/>
            <person name="Martijn J."/>
            <person name="Lind A.E."/>
            <person name="van Eijk R."/>
            <person name="Schleper C."/>
            <person name="Guy L."/>
            <person name="Ettema T.J."/>
        </authorList>
    </citation>
    <scope>NUCLEOTIDE SEQUENCE</scope>
</reference>
<accession>A0A0F9K433</accession>
<protein>
    <submittedName>
        <fullName evidence="1">Uncharacterized protein</fullName>
    </submittedName>
</protein>
<dbReference type="AlphaFoldDB" id="A0A0F9K433"/>
<comment type="caution">
    <text evidence="1">The sequence shown here is derived from an EMBL/GenBank/DDBJ whole genome shotgun (WGS) entry which is preliminary data.</text>
</comment>
<gene>
    <name evidence="1" type="ORF">LCGC14_1451630</name>
</gene>